<keyword evidence="4" id="KW-1185">Reference proteome</keyword>
<sequence length="474" mass="49184">MPAAPYESAPYDIADRPVTIDRRQGHQGEVVLRRRGQEPKAIYEIIANGCFLMDTSDGRSERLLIRVALAALADSHAHKAFMSEGPGPDGRAPAPTRRSTLMPTRAPALPPTPALPPPPTPTLPPTPRPATVELAHDDDVNGEPAAGRSIHGGPGYDEFVHNEAAPHGPVSHKFARGEATPNKPVSLAPEPFAPGPGEADSGSSYGETETETGGADSGSGRAGAGEVGESRSELGRSALDGPSRGRSGVGPGNRDVRGVRDVHGMGALHGTPGVGERPVGEGSGGRAFGPAVLIGGLGVGFSLLEAVADHRWGRIVVVEREQAVIEWHLRGPLGALSAQALADPRTEILHTDLVAYLRGAPAVSAAYATPAAATPPVDLGPSGHAQRYDALCLDIDNGPDWTVTEDNGGLYSPAGLAACRERLNPGGVLAIWSAQPSFEFEEALRNAGFTSVRTEEIIVARGVPDVVHLAIRGA</sequence>
<accession>A0A7W9V0M8</accession>
<organism evidence="3 4">
    <name type="scientific">Streptomyces zagrosensis</name>
    <dbReference type="NCBI Taxonomy" id="1042984"/>
    <lineage>
        <taxon>Bacteria</taxon>
        <taxon>Bacillati</taxon>
        <taxon>Actinomycetota</taxon>
        <taxon>Actinomycetes</taxon>
        <taxon>Kitasatosporales</taxon>
        <taxon>Streptomycetaceae</taxon>
        <taxon>Streptomyces</taxon>
    </lineage>
</organism>
<dbReference type="EMBL" id="JACHJL010000009">
    <property type="protein sequence ID" value="MBB5936929.1"/>
    <property type="molecule type" value="Genomic_DNA"/>
</dbReference>
<comment type="caution">
    <text evidence="3">The sequence shown here is derived from an EMBL/GenBank/DDBJ whole genome shotgun (WGS) entry which is preliminary data.</text>
</comment>
<evidence type="ECO:0000256" key="1">
    <source>
        <dbReference type="ARBA" id="ARBA00023115"/>
    </source>
</evidence>
<evidence type="ECO:0000313" key="3">
    <source>
        <dbReference type="EMBL" id="MBB5936929.1"/>
    </source>
</evidence>
<dbReference type="AlphaFoldDB" id="A0A7W9V0M8"/>
<feature type="compositionally biased region" description="Basic and acidic residues" evidence="2">
    <location>
        <begin position="254"/>
        <end position="263"/>
    </location>
</feature>
<dbReference type="PANTHER" id="PTHR43317">
    <property type="entry name" value="THERMOSPERMINE SYNTHASE ACAULIS5"/>
    <property type="match status" value="1"/>
</dbReference>
<evidence type="ECO:0008006" key="5">
    <source>
        <dbReference type="Google" id="ProtNLM"/>
    </source>
</evidence>
<dbReference type="Gene3D" id="3.40.50.150">
    <property type="entry name" value="Vaccinia Virus protein VP39"/>
    <property type="match status" value="1"/>
</dbReference>
<dbReference type="GO" id="GO:0006596">
    <property type="term" value="P:polyamine biosynthetic process"/>
    <property type="evidence" value="ECO:0007669"/>
    <property type="project" value="UniProtKB-KW"/>
</dbReference>
<evidence type="ECO:0000313" key="4">
    <source>
        <dbReference type="Proteomes" id="UP000588098"/>
    </source>
</evidence>
<evidence type="ECO:0000256" key="2">
    <source>
        <dbReference type="SAM" id="MobiDB-lite"/>
    </source>
</evidence>
<dbReference type="PANTHER" id="PTHR43317:SF3">
    <property type="entry name" value="BLR2883 PROTEIN"/>
    <property type="match status" value="1"/>
</dbReference>
<feature type="compositionally biased region" description="Gly residues" evidence="2">
    <location>
        <begin position="215"/>
        <end position="226"/>
    </location>
</feature>
<dbReference type="Proteomes" id="UP000588098">
    <property type="component" value="Unassembled WGS sequence"/>
</dbReference>
<proteinExistence type="predicted"/>
<feature type="region of interest" description="Disordered" evidence="2">
    <location>
        <begin position="80"/>
        <end position="283"/>
    </location>
</feature>
<keyword evidence="1" id="KW-0620">Polyamine biosynthesis</keyword>
<dbReference type="SUPFAM" id="SSF53335">
    <property type="entry name" value="S-adenosyl-L-methionine-dependent methyltransferases"/>
    <property type="match status" value="1"/>
</dbReference>
<gene>
    <name evidence="3" type="ORF">FHS42_004006</name>
</gene>
<dbReference type="InterPro" id="IPR029063">
    <property type="entry name" value="SAM-dependent_MTases_sf"/>
</dbReference>
<feature type="compositionally biased region" description="Pro residues" evidence="2">
    <location>
        <begin position="108"/>
        <end position="128"/>
    </location>
</feature>
<reference evidence="3 4" key="1">
    <citation type="submission" date="2020-08" db="EMBL/GenBank/DDBJ databases">
        <title>Genomic Encyclopedia of Type Strains, Phase III (KMG-III): the genomes of soil and plant-associated and newly described type strains.</title>
        <authorList>
            <person name="Whitman W."/>
        </authorList>
    </citation>
    <scope>NUCLEOTIDE SEQUENCE [LARGE SCALE GENOMIC DNA]</scope>
    <source>
        <strain evidence="3 4">CECT 8305</strain>
    </source>
</reference>
<protein>
    <recommendedName>
        <fullName evidence="5">Spermidine synthase</fullName>
    </recommendedName>
</protein>
<name>A0A7W9V0M8_9ACTN</name>